<evidence type="ECO:0000313" key="12">
    <source>
        <dbReference type="Proteomes" id="UP000605970"/>
    </source>
</evidence>
<keyword evidence="2" id="KW-1003">Cell membrane</keyword>
<evidence type="ECO:0000256" key="9">
    <source>
        <dbReference type="SAM" id="Phobius"/>
    </source>
</evidence>
<protein>
    <submittedName>
        <fullName evidence="11">G_PROTEIN_RECEP_F1_2 domain-containing protein</fullName>
    </submittedName>
</protein>
<evidence type="ECO:0000256" key="8">
    <source>
        <dbReference type="ARBA" id="ARBA00023224"/>
    </source>
</evidence>
<evidence type="ECO:0000256" key="5">
    <source>
        <dbReference type="ARBA" id="ARBA00023040"/>
    </source>
</evidence>
<keyword evidence="5" id="KW-0297">G-protein coupled receptor</keyword>
<keyword evidence="4 9" id="KW-1133">Transmembrane helix</keyword>
<dbReference type="Proteomes" id="UP000605970">
    <property type="component" value="Unassembled WGS sequence"/>
</dbReference>
<proteinExistence type="predicted"/>
<keyword evidence="12" id="KW-1185">Reference proteome</keyword>
<evidence type="ECO:0000256" key="6">
    <source>
        <dbReference type="ARBA" id="ARBA00023136"/>
    </source>
</evidence>
<dbReference type="AlphaFoldDB" id="A0A8S9ZHY3"/>
<dbReference type="SUPFAM" id="SSF81321">
    <property type="entry name" value="Family A G protein-coupled receptor-like"/>
    <property type="match status" value="1"/>
</dbReference>
<feature type="non-terminal residue" evidence="11">
    <location>
        <position position="1"/>
    </location>
</feature>
<dbReference type="GO" id="GO:0004930">
    <property type="term" value="F:G protein-coupled receptor activity"/>
    <property type="evidence" value="ECO:0007669"/>
    <property type="project" value="UniProtKB-KW"/>
</dbReference>
<name>A0A8S9ZHY3_9BILA</name>
<sequence>NLIILKGTFFCCWTPFFVLSLYRPFCKLLIKYSQNINLIFKGYLNSALNPIIYTIFSLDFRMAFKRILKKALFFSKR</sequence>
<evidence type="ECO:0000259" key="10">
    <source>
        <dbReference type="PROSITE" id="PS50262"/>
    </source>
</evidence>
<feature type="transmembrane region" description="Helical" evidence="9">
    <location>
        <begin position="42"/>
        <end position="60"/>
    </location>
</feature>
<dbReference type="Pfam" id="PF00001">
    <property type="entry name" value="7tm_1"/>
    <property type="match status" value="1"/>
</dbReference>
<dbReference type="InterPro" id="IPR017452">
    <property type="entry name" value="GPCR_Rhodpsn_7TM"/>
</dbReference>
<keyword evidence="3 9" id="KW-0812">Transmembrane</keyword>
<dbReference type="PROSITE" id="PS50262">
    <property type="entry name" value="G_PROTEIN_RECEP_F1_2"/>
    <property type="match status" value="1"/>
</dbReference>
<evidence type="ECO:0000313" key="11">
    <source>
        <dbReference type="EMBL" id="KAF7632819.1"/>
    </source>
</evidence>
<dbReference type="EMBL" id="JABEBT010000093">
    <property type="protein sequence ID" value="KAF7632819.1"/>
    <property type="molecule type" value="Genomic_DNA"/>
</dbReference>
<feature type="domain" description="G-protein coupled receptors family 1 profile" evidence="10">
    <location>
        <begin position="1"/>
        <end position="53"/>
    </location>
</feature>
<dbReference type="PANTHER" id="PTHR24248">
    <property type="entry name" value="ADRENERGIC RECEPTOR-RELATED G-PROTEIN COUPLED RECEPTOR"/>
    <property type="match status" value="1"/>
</dbReference>
<keyword evidence="6 9" id="KW-0472">Membrane</keyword>
<reference evidence="11" key="1">
    <citation type="journal article" date="2020" name="Ecol. Evol.">
        <title>Genome structure and content of the rice root-knot nematode (Meloidogyne graminicola).</title>
        <authorList>
            <person name="Phan N.T."/>
            <person name="Danchin E.G.J."/>
            <person name="Klopp C."/>
            <person name="Perfus-Barbeoch L."/>
            <person name="Kozlowski D.K."/>
            <person name="Koutsovoulos G.D."/>
            <person name="Lopez-Roques C."/>
            <person name="Bouchez O."/>
            <person name="Zahm M."/>
            <person name="Besnard G."/>
            <person name="Bellafiore S."/>
        </authorList>
    </citation>
    <scope>NUCLEOTIDE SEQUENCE</scope>
    <source>
        <strain evidence="11">VN-18</strain>
    </source>
</reference>
<dbReference type="Gene3D" id="1.20.1070.10">
    <property type="entry name" value="Rhodopsin 7-helix transmembrane proteins"/>
    <property type="match status" value="1"/>
</dbReference>
<keyword evidence="7" id="KW-0675">Receptor</keyword>
<evidence type="ECO:0000256" key="2">
    <source>
        <dbReference type="ARBA" id="ARBA00022475"/>
    </source>
</evidence>
<organism evidence="11 12">
    <name type="scientific">Meloidogyne graminicola</name>
    <dbReference type="NCBI Taxonomy" id="189291"/>
    <lineage>
        <taxon>Eukaryota</taxon>
        <taxon>Metazoa</taxon>
        <taxon>Ecdysozoa</taxon>
        <taxon>Nematoda</taxon>
        <taxon>Chromadorea</taxon>
        <taxon>Rhabditida</taxon>
        <taxon>Tylenchina</taxon>
        <taxon>Tylenchomorpha</taxon>
        <taxon>Tylenchoidea</taxon>
        <taxon>Meloidogynidae</taxon>
        <taxon>Meloidogyninae</taxon>
        <taxon>Meloidogyne</taxon>
    </lineage>
</organism>
<keyword evidence="8" id="KW-0807">Transducer</keyword>
<comment type="subcellular location">
    <subcellularLocation>
        <location evidence="1">Cell membrane</location>
        <topology evidence="1">Multi-pass membrane protein</topology>
    </subcellularLocation>
</comment>
<dbReference type="InterPro" id="IPR000276">
    <property type="entry name" value="GPCR_Rhodpsn"/>
</dbReference>
<evidence type="ECO:0000256" key="4">
    <source>
        <dbReference type="ARBA" id="ARBA00022989"/>
    </source>
</evidence>
<evidence type="ECO:0000256" key="7">
    <source>
        <dbReference type="ARBA" id="ARBA00023170"/>
    </source>
</evidence>
<dbReference type="GO" id="GO:0005886">
    <property type="term" value="C:plasma membrane"/>
    <property type="evidence" value="ECO:0007669"/>
    <property type="project" value="UniProtKB-SubCell"/>
</dbReference>
<evidence type="ECO:0000256" key="1">
    <source>
        <dbReference type="ARBA" id="ARBA00004651"/>
    </source>
</evidence>
<evidence type="ECO:0000256" key="3">
    <source>
        <dbReference type="ARBA" id="ARBA00022692"/>
    </source>
</evidence>
<feature type="transmembrane region" description="Helical" evidence="9">
    <location>
        <begin position="7"/>
        <end position="30"/>
    </location>
</feature>
<dbReference type="OrthoDB" id="5957871at2759"/>
<gene>
    <name evidence="11" type="ORF">Mgra_00007809</name>
</gene>
<comment type="caution">
    <text evidence="11">The sequence shown here is derived from an EMBL/GenBank/DDBJ whole genome shotgun (WGS) entry which is preliminary data.</text>
</comment>
<accession>A0A8S9ZHY3</accession>